<dbReference type="GO" id="GO:0016787">
    <property type="term" value="F:hydrolase activity"/>
    <property type="evidence" value="ECO:0007669"/>
    <property type="project" value="InterPro"/>
</dbReference>
<dbReference type="EMBL" id="HBEY01033097">
    <property type="protein sequence ID" value="CAD8612397.1"/>
    <property type="molecule type" value="Transcribed_RNA"/>
</dbReference>
<dbReference type="AlphaFoldDB" id="A0A7S0LGU6"/>
<evidence type="ECO:0000259" key="1">
    <source>
        <dbReference type="Pfam" id="PF00149"/>
    </source>
</evidence>
<sequence length="297" mass="32440">MTATAVPCRVAMKEVVFPRRALTLATKPTKAWELVRAAQGEPERLPLHAFSADREQQPGTARFVAISDTHNQESTMSVPMGDVLIHAGDFTQTGSIEQIASFSEWFGSLPHPRKVLIAGNHDLSLHRASFEATSRRFGLATPNPDGVCTEATRILQSIPGCEYLCDSGTSAFGVTIWGSPWSPEFCHWAFNLPRGQPCRGKWCLIPAGTDVVVTHGPPLGHGDLCASEQRAGCLNLLDELQSRVRPKYHIFGHIHEGYGATTDGVTTYLNASSCSLRYRVEHAPLVFDMPCSEAKIT</sequence>
<organism evidence="2">
    <name type="scientific">Coccolithus braarudii</name>
    <dbReference type="NCBI Taxonomy" id="221442"/>
    <lineage>
        <taxon>Eukaryota</taxon>
        <taxon>Haptista</taxon>
        <taxon>Haptophyta</taxon>
        <taxon>Prymnesiophyceae</taxon>
        <taxon>Coccolithales</taxon>
        <taxon>Coccolithaceae</taxon>
        <taxon>Coccolithus</taxon>
    </lineage>
</organism>
<dbReference type="InterPro" id="IPR029052">
    <property type="entry name" value="Metallo-depent_PP-like"/>
</dbReference>
<dbReference type="Pfam" id="PF00149">
    <property type="entry name" value="Metallophos"/>
    <property type="match status" value="1"/>
</dbReference>
<reference evidence="2" key="1">
    <citation type="submission" date="2021-01" db="EMBL/GenBank/DDBJ databases">
        <authorList>
            <person name="Corre E."/>
            <person name="Pelletier E."/>
            <person name="Niang G."/>
            <person name="Scheremetjew M."/>
            <person name="Finn R."/>
            <person name="Kale V."/>
            <person name="Holt S."/>
            <person name="Cochrane G."/>
            <person name="Meng A."/>
            <person name="Brown T."/>
            <person name="Cohen L."/>
        </authorList>
    </citation>
    <scope>NUCLEOTIDE SEQUENCE</scope>
    <source>
        <strain evidence="2">PLY182g</strain>
    </source>
</reference>
<dbReference type="PANTHER" id="PTHR12905">
    <property type="entry name" value="METALLOPHOSPHOESTERASE"/>
    <property type="match status" value="1"/>
</dbReference>
<gene>
    <name evidence="2" type="ORF">CPEL01642_LOCUS15777</name>
</gene>
<feature type="domain" description="Calcineurin-like phosphoesterase" evidence="1">
    <location>
        <begin position="62"/>
        <end position="256"/>
    </location>
</feature>
<dbReference type="PANTHER" id="PTHR12905:SF0">
    <property type="entry name" value="CALCINEURIN-LIKE PHOSPHOESTERASE DOMAIN-CONTAINING PROTEIN"/>
    <property type="match status" value="1"/>
</dbReference>
<evidence type="ECO:0000313" key="2">
    <source>
        <dbReference type="EMBL" id="CAD8612397.1"/>
    </source>
</evidence>
<dbReference type="SUPFAM" id="SSF56300">
    <property type="entry name" value="Metallo-dependent phosphatases"/>
    <property type="match status" value="1"/>
</dbReference>
<name>A0A7S0LGU6_9EUKA</name>
<accession>A0A7S0LGU6</accession>
<protein>
    <recommendedName>
        <fullName evidence="1">Calcineurin-like phosphoesterase domain-containing protein</fullName>
    </recommendedName>
</protein>
<dbReference type="Gene3D" id="3.60.21.10">
    <property type="match status" value="1"/>
</dbReference>
<proteinExistence type="predicted"/>
<dbReference type="CDD" id="cd07379">
    <property type="entry name" value="MPP_239FB"/>
    <property type="match status" value="1"/>
</dbReference>
<dbReference type="InterPro" id="IPR004843">
    <property type="entry name" value="Calcineurin-like_PHP"/>
</dbReference>
<dbReference type="InterPro" id="IPR051693">
    <property type="entry name" value="UPF0046_metallophosphoest"/>
</dbReference>